<dbReference type="GO" id="GO:0006298">
    <property type="term" value="P:mismatch repair"/>
    <property type="evidence" value="ECO:0007669"/>
    <property type="project" value="TreeGrafter"/>
</dbReference>
<dbReference type="GO" id="GO:0043137">
    <property type="term" value="P:DNA replication, removal of RNA primer"/>
    <property type="evidence" value="ECO:0007669"/>
    <property type="project" value="TreeGrafter"/>
</dbReference>
<dbReference type="FunFam" id="1.10.10.460:FF:000001">
    <property type="entry name" value="Ribonuclease"/>
    <property type="match status" value="1"/>
</dbReference>
<keyword evidence="5 8" id="KW-0479">Metal-binding</keyword>
<evidence type="ECO:0000256" key="3">
    <source>
        <dbReference type="ARBA" id="ARBA00007058"/>
    </source>
</evidence>
<accession>A0A4P9Y5V5</accession>
<dbReference type="InterPro" id="IPR001352">
    <property type="entry name" value="RNase_HII/HIII"/>
</dbReference>
<sequence length="275" mass="30245">MPATRPEPLTQSYSHYSSIPEKTMEDEGWILGVDEAGRGPVLGPMVYGVCYCPKGKQEELKDLGFADSKTLDKGERDSGLGRVIGAKDWLGWAVKVLSPQDISSGMLRSSVKYNLNQQALDATVQLVKGVIDLGIPLTELYVDTVGQPNAYQASLATRLPRNLKITVTKKADSLFPIVSAASICAKVTRDTIMEKWMFAEVGLGPDVVGKALGSGYPSDPKTVQWLKRSVEPIFGFPGICRFSWGTCERLLDEFGKAIRWYVAVKNRRKAVQKNE</sequence>
<dbReference type="PANTHER" id="PTHR10954:SF7">
    <property type="entry name" value="RIBONUCLEASE H2 SUBUNIT A"/>
    <property type="match status" value="1"/>
</dbReference>
<evidence type="ECO:0000256" key="7">
    <source>
        <dbReference type="ARBA" id="ARBA00022801"/>
    </source>
</evidence>
<keyword evidence="12" id="KW-1185">Reference proteome</keyword>
<dbReference type="CDD" id="cd07181">
    <property type="entry name" value="RNase_HII_eukaryota_like"/>
    <property type="match status" value="1"/>
</dbReference>
<evidence type="ECO:0000259" key="10">
    <source>
        <dbReference type="PROSITE" id="PS51975"/>
    </source>
</evidence>
<organism evidence="11 12">
    <name type="scientific">Piptocephalis cylindrospora</name>
    <dbReference type="NCBI Taxonomy" id="1907219"/>
    <lineage>
        <taxon>Eukaryota</taxon>
        <taxon>Fungi</taxon>
        <taxon>Fungi incertae sedis</taxon>
        <taxon>Zoopagomycota</taxon>
        <taxon>Zoopagomycotina</taxon>
        <taxon>Zoopagomycetes</taxon>
        <taxon>Zoopagales</taxon>
        <taxon>Piptocephalidaceae</taxon>
        <taxon>Piptocephalis</taxon>
    </lineage>
</organism>
<evidence type="ECO:0000256" key="4">
    <source>
        <dbReference type="ARBA" id="ARBA00022722"/>
    </source>
</evidence>
<comment type="cofactor">
    <cofactor evidence="8">
        <name>Mn(2+)</name>
        <dbReference type="ChEBI" id="CHEBI:29035"/>
    </cofactor>
    <cofactor evidence="8">
        <name>Mg(2+)</name>
        <dbReference type="ChEBI" id="CHEBI:18420"/>
    </cofactor>
    <text evidence="8">Manganese or magnesium. Binds 1 divalent metal ion per monomer in the absence of substrate. May bind a second metal ion after substrate binding.</text>
</comment>
<dbReference type="InterPro" id="IPR036397">
    <property type="entry name" value="RNaseH_sf"/>
</dbReference>
<dbReference type="EMBL" id="KZ987843">
    <property type="protein sequence ID" value="RKP14377.1"/>
    <property type="molecule type" value="Genomic_DNA"/>
</dbReference>
<dbReference type="Proteomes" id="UP000267251">
    <property type="component" value="Unassembled WGS sequence"/>
</dbReference>
<feature type="binding site" evidence="8">
    <location>
        <position position="35"/>
    </location>
    <ligand>
        <name>a divalent metal cation</name>
        <dbReference type="ChEBI" id="CHEBI:60240"/>
    </ligand>
</feature>
<comment type="similarity">
    <text evidence="3">Belongs to the RNase HII family. Eukaryotic subfamily.</text>
</comment>
<dbReference type="GO" id="GO:0032299">
    <property type="term" value="C:ribonuclease H2 complex"/>
    <property type="evidence" value="ECO:0007669"/>
    <property type="project" value="TreeGrafter"/>
</dbReference>
<dbReference type="Gene3D" id="1.10.10.460">
    <property type="entry name" value="Ribonuclease hii. Domain 2"/>
    <property type="match status" value="1"/>
</dbReference>
<evidence type="ECO:0000313" key="12">
    <source>
        <dbReference type="Proteomes" id="UP000267251"/>
    </source>
</evidence>
<evidence type="ECO:0000256" key="8">
    <source>
        <dbReference type="PROSITE-ProRule" id="PRU01319"/>
    </source>
</evidence>
<dbReference type="OrthoDB" id="7462577at2759"/>
<dbReference type="GO" id="GO:0046872">
    <property type="term" value="F:metal ion binding"/>
    <property type="evidence" value="ECO:0007669"/>
    <property type="project" value="UniProtKB-KW"/>
</dbReference>
<comment type="cofactor">
    <cofactor evidence="2">
        <name>Mg(2+)</name>
        <dbReference type="ChEBI" id="CHEBI:18420"/>
    </cofactor>
</comment>
<dbReference type="PANTHER" id="PTHR10954">
    <property type="entry name" value="RIBONUCLEASE H2 SUBUNIT A"/>
    <property type="match status" value="1"/>
</dbReference>
<keyword evidence="6 8" id="KW-0255">Endonuclease</keyword>
<dbReference type="PROSITE" id="PS51975">
    <property type="entry name" value="RNASE_H_2"/>
    <property type="match status" value="1"/>
</dbReference>
<evidence type="ECO:0000256" key="9">
    <source>
        <dbReference type="RuleBase" id="RU003515"/>
    </source>
</evidence>
<evidence type="ECO:0000313" key="11">
    <source>
        <dbReference type="EMBL" id="RKP14377.1"/>
    </source>
</evidence>
<dbReference type="InterPro" id="IPR024567">
    <property type="entry name" value="RNase_HII/HIII_dom"/>
</dbReference>
<dbReference type="GO" id="GO:0004523">
    <property type="term" value="F:RNA-DNA hybrid ribonuclease activity"/>
    <property type="evidence" value="ECO:0007669"/>
    <property type="project" value="UniProtKB-UniRule"/>
</dbReference>
<reference evidence="12" key="1">
    <citation type="journal article" date="2018" name="Nat. Microbiol.">
        <title>Leveraging single-cell genomics to expand the fungal tree of life.</title>
        <authorList>
            <person name="Ahrendt S.R."/>
            <person name="Quandt C.A."/>
            <person name="Ciobanu D."/>
            <person name="Clum A."/>
            <person name="Salamov A."/>
            <person name="Andreopoulos B."/>
            <person name="Cheng J.F."/>
            <person name="Woyke T."/>
            <person name="Pelin A."/>
            <person name="Henrissat B."/>
            <person name="Reynolds N.K."/>
            <person name="Benny G.L."/>
            <person name="Smith M.E."/>
            <person name="James T.Y."/>
            <person name="Grigoriev I.V."/>
        </authorList>
    </citation>
    <scope>NUCLEOTIDE SEQUENCE [LARGE SCALE GENOMIC DNA]</scope>
</reference>
<keyword evidence="7 8" id="KW-0378">Hydrolase</keyword>
<comment type="function">
    <text evidence="9">Endonuclease that specifically degrades the RNA of RNA-DNA hybrids.</text>
</comment>
<feature type="domain" description="RNase H type-2" evidence="10">
    <location>
        <begin position="28"/>
        <end position="256"/>
    </location>
</feature>
<comment type="catalytic activity">
    <reaction evidence="1 8 9">
        <text>Endonucleolytic cleavage to 5'-phosphomonoester.</text>
        <dbReference type="EC" id="3.1.26.4"/>
    </reaction>
</comment>
<dbReference type="GO" id="GO:0003723">
    <property type="term" value="F:RNA binding"/>
    <property type="evidence" value="ECO:0007669"/>
    <property type="project" value="UniProtKB-UniRule"/>
</dbReference>
<dbReference type="NCBIfam" id="TIGR00729">
    <property type="entry name" value="ribonuclease HII"/>
    <property type="match status" value="1"/>
</dbReference>
<dbReference type="AlphaFoldDB" id="A0A4P9Y5V5"/>
<dbReference type="InterPro" id="IPR023160">
    <property type="entry name" value="RNase_HII_hlx-loop-hlx_cap_dom"/>
</dbReference>
<keyword evidence="4 8" id="KW-0540">Nuclease</keyword>
<dbReference type="InterPro" id="IPR004649">
    <property type="entry name" value="RNase_H2_suA"/>
</dbReference>
<gene>
    <name evidence="11" type="ORF">BJ684DRAFT_8676</name>
</gene>
<evidence type="ECO:0000256" key="1">
    <source>
        <dbReference type="ARBA" id="ARBA00000077"/>
    </source>
</evidence>
<dbReference type="InterPro" id="IPR012337">
    <property type="entry name" value="RNaseH-like_sf"/>
</dbReference>
<name>A0A4P9Y5V5_9FUNG</name>
<dbReference type="EC" id="3.1.26.4" evidence="9"/>
<dbReference type="FunFam" id="3.30.420.10:FF:000016">
    <property type="entry name" value="Ribonuclease"/>
    <property type="match status" value="1"/>
</dbReference>
<evidence type="ECO:0000256" key="2">
    <source>
        <dbReference type="ARBA" id="ARBA00001946"/>
    </source>
</evidence>
<evidence type="ECO:0000256" key="6">
    <source>
        <dbReference type="ARBA" id="ARBA00022759"/>
    </source>
</evidence>
<dbReference type="SUPFAM" id="SSF53098">
    <property type="entry name" value="Ribonuclease H-like"/>
    <property type="match status" value="1"/>
</dbReference>
<dbReference type="Gene3D" id="3.30.420.10">
    <property type="entry name" value="Ribonuclease H-like superfamily/Ribonuclease H"/>
    <property type="match status" value="1"/>
</dbReference>
<proteinExistence type="inferred from homology"/>
<protein>
    <recommendedName>
        <fullName evidence="9">Ribonuclease</fullName>
        <ecNumber evidence="9">3.1.26.4</ecNumber>
    </recommendedName>
</protein>
<dbReference type="Pfam" id="PF01351">
    <property type="entry name" value="RNase_HII"/>
    <property type="match status" value="1"/>
</dbReference>
<feature type="binding site" evidence="8">
    <location>
        <position position="143"/>
    </location>
    <ligand>
        <name>a divalent metal cation</name>
        <dbReference type="ChEBI" id="CHEBI:60240"/>
    </ligand>
</feature>
<evidence type="ECO:0000256" key="5">
    <source>
        <dbReference type="ARBA" id="ARBA00022723"/>
    </source>
</evidence>
<feature type="binding site" evidence="8">
    <location>
        <position position="34"/>
    </location>
    <ligand>
        <name>a divalent metal cation</name>
        <dbReference type="ChEBI" id="CHEBI:60240"/>
    </ligand>
</feature>